<evidence type="ECO:0000259" key="10">
    <source>
        <dbReference type="PROSITE" id="PS51194"/>
    </source>
</evidence>
<dbReference type="InterPro" id="IPR014001">
    <property type="entry name" value="Helicase_ATP-bd"/>
</dbReference>
<dbReference type="EMBL" id="JAVDQD010000002">
    <property type="protein sequence ID" value="MDR6239252.1"/>
    <property type="molecule type" value="Genomic_DNA"/>
</dbReference>
<keyword evidence="8" id="KW-0804">Transcription</keyword>
<dbReference type="Gene3D" id="6.10.140.1500">
    <property type="match status" value="1"/>
</dbReference>
<dbReference type="PROSITE" id="PS51192">
    <property type="entry name" value="HELICASE_ATP_BIND_1"/>
    <property type="match status" value="1"/>
</dbReference>
<dbReference type="Proteomes" id="UP001185092">
    <property type="component" value="Unassembled WGS sequence"/>
</dbReference>
<dbReference type="GO" id="GO:0004386">
    <property type="term" value="F:helicase activity"/>
    <property type="evidence" value="ECO:0007669"/>
    <property type="project" value="UniProtKB-KW"/>
</dbReference>
<evidence type="ECO:0000256" key="3">
    <source>
        <dbReference type="ARBA" id="ARBA00022806"/>
    </source>
</evidence>
<dbReference type="Gene3D" id="3.40.50.300">
    <property type="entry name" value="P-loop containing nucleotide triphosphate hydrolases"/>
    <property type="match status" value="1"/>
</dbReference>
<dbReference type="InterPro" id="IPR040765">
    <property type="entry name" value="Tudor_1_RapA"/>
</dbReference>
<evidence type="ECO:0000256" key="2">
    <source>
        <dbReference type="ARBA" id="ARBA00022801"/>
    </source>
</evidence>
<evidence type="ECO:0000256" key="5">
    <source>
        <dbReference type="ARBA" id="ARBA00023015"/>
    </source>
</evidence>
<keyword evidence="1" id="KW-0547">Nucleotide-binding</keyword>
<organism evidence="11 12">
    <name type="scientific">Aureibacter tunicatorum</name>
    <dbReference type="NCBI Taxonomy" id="866807"/>
    <lineage>
        <taxon>Bacteria</taxon>
        <taxon>Pseudomonadati</taxon>
        <taxon>Bacteroidota</taxon>
        <taxon>Cytophagia</taxon>
        <taxon>Cytophagales</taxon>
        <taxon>Persicobacteraceae</taxon>
        <taxon>Aureibacter</taxon>
    </lineage>
</organism>
<protein>
    <submittedName>
        <fullName evidence="11">ATP-dependent helicase HepA</fullName>
        <ecNumber evidence="11">3.6.4.-</ecNumber>
    </submittedName>
</protein>
<dbReference type="SMART" id="SM00490">
    <property type="entry name" value="HELICc"/>
    <property type="match status" value="1"/>
</dbReference>
<dbReference type="InterPro" id="IPR049730">
    <property type="entry name" value="SNF2/RAD54-like_C"/>
</dbReference>
<dbReference type="InterPro" id="IPR022737">
    <property type="entry name" value="RapA_C"/>
</dbReference>
<dbReference type="InterPro" id="IPR000330">
    <property type="entry name" value="SNF2_N"/>
</dbReference>
<dbReference type="PANTHER" id="PTHR45766:SF6">
    <property type="entry name" value="SWI_SNF-RELATED MATRIX-ASSOCIATED ACTIN-DEPENDENT REGULATOR OF CHROMATIN SUBFAMILY A-LIKE PROTEIN 1"/>
    <property type="match status" value="1"/>
</dbReference>
<dbReference type="EC" id="3.6.4.-" evidence="11"/>
<dbReference type="GO" id="GO:0003677">
    <property type="term" value="F:DNA binding"/>
    <property type="evidence" value="ECO:0007669"/>
    <property type="project" value="UniProtKB-KW"/>
</dbReference>
<evidence type="ECO:0000256" key="8">
    <source>
        <dbReference type="ARBA" id="ARBA00023163"/>
    </source>
</evidence>
<dbReference type="GO" id="GO:0016817">
    <property type="term" value="F:hydrolase activity, acting on acid anhydrides"/>
    <property type="evidence" value="ECO:0007669"/>
    <property type="project" value="InterPro"/>
</dbReference>
<dbReference type="NCBIfam" id="NF003426">
    <property type="entry name" value="PRK04914.1"/>
    <property type="match status" value="1"/>
</dbReference>
<dbReference type="Pfam" id="PF00176">
    <property type="entry name" value="SNF2-rel_dom"/>
    <property type="match status" value="1"/>
</dbReference>
<dbReference type="InterPro" id="IPR038718">
    <property type="entry name" value="SNF2-like_sf"/>
</dbReference>
<dbReference type="CDD" id="cd18011">
    <property type="entry name" value="DEXDc_RapA"/>
    <property type="match status" value="1"/>
</dbReference>
<sequence>MSDFFPNQRWTSDGEPELGIGIVIETYFNRVKINFPSADQTRQYAIDNAPLRRVSFKPGDTVFDKNQRPFVIDRIQEDGDLILYINQNRTLSEADLGDVTMQHGVDEKLLSGEIDHPSLFSLRRSTLAYDHQRKTSPINGFAGGRIDLIPHQLYIAHEVSSRYSPRVLLSDQVGLGKTIEACLILHRLILSERVSRVLIVVPDTLIHQWFVEMLRRFNLWFHIFDEERCEALDETAPDGNPFLDDQLVICSISFLAKSPKRSQQAVLAGWDMLVVDEAHHLEWSTNNPSPEYEIVEILSKIAKGLLLLTATPEQLGEESHFARLRLLDPERYNDYEAFLIESNDQKSIAKIVEKISSDKSLSSEDKSLLEEIFDEKKLSQLEKNDTFIKNQIIEDLLDQHGPGRVIFRNTRSAMSGFPSRKAHRITLTASEQEAWVNNMSKEFLFDLGESEKPQFDYDDDPRTKWLVSHVSALKPAKALLICKSKAKVLALENALEKLGNLKTAVFHEDMSIVQRDRNAAWFSEPEGANILLCSEIGSEGRNFQFAHHLILFDLPVHPELLEQRIGRLDRIGQTQDIQIYIPYLKGSPQETFVRWYHEGLNAFEENIEGGNQISQTFHNRLIELATSRDSIKIDKLINDTIVFHEKLKRKLSDGRDKLLEMNSFRPKIAQELIEQIQLSDQSLDLEIYMTKVFEHFSIEMEDLSARTYFIRPSRSNREAFPSIPDKGISITFDRIRALNREDLSFVTWDHPMVTGAIDMMLSEGIGSASYGKLKGTGKTNILLETTFILETNSKNGIDVNRFLPSTPLRIVVDHHGEEQTQTYTTDLINKHLIPGNIEQLLNNDIFADSIIPNMLDTATQIAEQLSQEIIHESLSGMNQTLDHEIGRLAYLFKKNQSIRTDEIHTALDEKNELTNLIENARIRLDSIMLITEG</sequence>
<feature type="domain" description="Helicase ATP-binding" evidence="9">
    <location>
        <begin position="158"/>
        <end position="330"/>
    </location>
</feature>
<dbReference type="Gene3D" id="3.40.50.10810">
    <property type="entry name" value="Tandem AAA-ATPase domain"/>
    <property type="match status" value="1"/>
</dbReference>
<accession>A0AAE3XLS4</accession>
<dbReference type="SMART" id="SM00487">
    <property type="entry name" value="DEXDc"/>
    <property type="match status" value="1"/>
</dbReference>
<dbReference type="Pfam" id="PF18339">
    <property type="entry name" value="Tudor_1_RapA"/>
    <property type="match status" value="1"/>
</dbReference>
<evidence type="ECO:0000256" key="7">
    <source>
        <dbReference type="ARBA" id="ARBA00023159"/>
    </source>
</evidence>
<dbReference type="Pfam" id="PF12137">
    <property type="entry name" value="RapA_C"/>
    <property type="match status" value="1"/>
</dbReference>
<dbReference type="InterPro" id="IPR023949">
    <property type="entry name" value="Helicase_RapA"/>
</dbReference>
<keyword evidence="12" id="KW-1185">Reference proteome</keyword>
<evidence type="ECO:0000313" key="11">
    <source>
        <dbReference type="EMBL" id="MDR6239252.1"/>
    </source>
</evidence>
<dbReference type="GO" id="GO:0005524">
    <property type="term" value="F:ATP binding"/>
    <property type="evidence" value="ECO:0007669"/>
    <property type="project" value="UniProtKB-KW"/>
</dbReference>
<evidence type="ECO:0000256" key="1">
    <source>
        <dbReference type="ARBA" id="ARBA00022741"/>
    </source>
</evidence>
<name>A0AAE3XLS4_9BACT</name>
<evidence type="ECO:0000313" key="12">
    <source>
        <dbReference type="Proteomes" id="UP001185092"/>
    </source>
</evidence>
<keyword evidence="4" id="KW-0067">ATP-binding</keyword>
<dbReference type="HAMAP" id="MF_01821">
    <property type="entry name" value="Helicase_RapA"/>
    <property type="match status" value="1"/>
</dbReference>
<dbReference type="GO" id="GO:0006355">
    <property type="term" value="P:regulation of DNA-templated transcription"/>
    <property type="evidence" value="ECO:0007669"/>
    <property type="project" value="InterPro"/>
</dbReference>
<keyword evidence="6" id="KW-0238">DNA-binding</keyword>
<keyword evidence="2 11" id="KW-0378">Hydrolase</keyword>
<dbReference type="InterPro" id="IPR027417">
    <property type="entry name" value="P-loop_NTPase"/>
</dbReference>
<dbReference type="AlphaFoldDB" id="A0AAE3XLS4"/>
<dbReference type="SUPFAM" id="SSF52540">
    <property type="entry name" value="P-loop containing nucleoside triphosphate hydrolases"/>
    <property type="match status" value="2"/>
</dbReference>
<keyword evidence="7" id="KW-0010">Activator</keyword>
<gene>
    <name evidence="11" type="ORF">HNQ88_002289</name>
</gene>
<dbReference type="Pfam" id="PF00271">
    <property type="entry name" value="Helicase_C"/>
    <property type="match status" value="1"/>
</dbReference>
<evidence type="ECO:0000256" key="4">
    <source>
        <dbReference type="ARBA" id="ARBA00022840"/>
    </source>
</evidence>
<evidence type="ECO:0000256" key="6">
    <source>
        <dbReference type="ARBA" id="ARBA00023125"/>
    </source>
</evidence>
<reference evidence="11" key="1">
    <citation type="submission" date="2023-07" db="EMBL/GenBank/DDBJ databases">
        <title>Genomic Encyclopedia of Type Strains, Phase IV (KMG-IV): sequencing the most valuable type-strain genomes for metagenomic binning, comparative biology and taxonomic classification.</title>
        <authorList>
            <person name="Goeker M."/>
        </authorList>
    </citation>
    <scope>NUCLEOTIDE SEQUENCE</scope>
    <source>
        <strain evidence="11">DSM 26174</strain>
    </source>
</reference>
<feature type="domain" description="Helicase C-terminal" evidence="10">
    <location>
        <begin position="465"/>
        <end position="632"/>
    </location>
</feature>
<dbReference type="InterPro" id="IPR001650">
    <property type="entry name" value="Helicase_C-like"/>
</dbReference>
<dbReference type="Gene3D" id="3.30.360.80">
    <property type="match status" value="1"/>
</dbReference>
<evidence type="ECO:0000259" key="9">
    <source>
        <dbReference type="PROSITE" id="PS51192"/>
    </source>
</evidence>
<dbReference type="RefSeq" id="WP_309938844.1">
    <property type="nucleotide sequence ID" value="NZ_AP025305.1"/>
</dbReference>
<dbReference type="PROSITE" id="PS51194">
    <property type="entry name" value="HELICASE_CTER"/>
    <property type="match status" value="1"/>
</dbReference>
<keyword evidence="3 11" id="KW-0347">Helicase</keyword>
<dbReference type="Gene3D" id="2.30.30.140">
    <property type="match status" value="1"/>
</dbReference>
<dbReference type="InterPro" id="IPR057342">
    <property type="entry name" value="DEXDc_RapA"/>
</dbReference>
<dbReference type="CDD" id="cd18793">
    <property type="entry name" value="SF2_C_SNF"/>
    <property type="match status" value="1"/>
</dbReference>
<proteinExistence type="inferred from homology"/>
<keyword evidence="5" id="KW-0805">Transcription regulation</keyword>
<dbReference type="PANTHER" id="PTHR45766">
    <property type="entry name" value="DNA ANNEALING HELICASE AND ENDONUCLEASE ZRANB3 FAMILY MEMBER"/>
    <property type="match status" value="1"/>
</dbReference>
<comment type="caution">
    <text evidence="11">The sequence shown here is derived from an EMBL/GenBank/DDBJ whole genome shotgun (WGS) entry which is preliminary data.</text>
</comment>